<protein>
    <submittedName>
        <fullName evidence="4">Uncharacterized protein LOC103703891</fullName>
    </submittedName>
</protein>
<feature type="region of interest" description="Disordered" evidence="1">
    <location>
        <begin position="1"/>
        <end position="76"/>
    </location>
</feature>
<dbReference type="Gene3D" id="1.25.40.10">
    <property type="entry name" value="Tetratricopeptide repeat domain"/>
    <property type="match status" value="1"/>
</dbReference>
<dbReference type="Proteomes" id="UP000228380">
    <property type="component" value="Chromosome 5"/>
</dbReference>
<accession>A0A8B7BTP9</accession>
<dbReference type="GeneID" id="103703891"/>
<feature type="region of interest" description="Disordered" evidence="1">
    <location>
        <begin position="100"/>
        <end position="176"/>
    </location>
</feature>
<proteinExistence type="predicted"/>
<dbReference type="Pfam" id="PF25474">
    <property type="entry name" value="TPR_TmcB"/>
    <property type="match status" value="1"/>
</dbReference>
<dbReference type="OrthoDB" id="1926212at2759"/>
<feature type="compositionally biased region" description="Acidic residues" evidence="1">
    <location>
        <begin position="125"/>
        <end position="140"/>
    </location>
</feature>
<dbReference type="AlphaFoldDB" id="A0A8B7BTP9"/>
<dbReference type="RefSeq" id="XP_008785153.2">
    <property type="nucleotide sequence ID" value="XM_008786931.4"/>
</dbReference>
<keyword evidence="3" id="KW-1185">Reference proteome</keyword>
<dbReference type="PANTHER" id="PTHR26312">
    <property type="entry name" value="TETRATRICOPEPTIDE REPEAT PROTEIN 5"/>
    <property type="match status" value="1"/>
</dbReference>
<dbReference type="GO" id="GO:0006396">
    <property type="term" value="P:RNA processing"/>
    <property type="evidence" value="ECO:0007669"/>
    <property type="project" value="InterPro"/>
</dbReference>
<dbReference type="InterPro" id="IPR003107">
    <property type="entry name" value="HAT"/>
</dbReference>
<evidence type="ECO:0000313" key="3">
    <source>
        <dbReference type="Proteomes" id="UP000228380"/>
    </source>
</evidence>
<dbReference type="SUPFAM" id="SSF48452">
    <property type="entry name" value="TPR-like"/>
    <property type="match status" value="1"/>
</dbReference>
<name>A0A8B7BTP9_PHODC</name>
<dbReference type="PANTHER" id="PTHR26312:SF222">
    <property type="entry name" value="EXPRESSED PROTEIN"/>
    <property type="match status" value="1"/>
</dbReference>
<feature type="domain" description="TmcB/TmcC TPR repeats" evidence="2">
    <location>
        <begin position="228"/>
        <end position="271"/>
    </location>
</feature>
<dbReference type="KEGG" id="pda:103703891"/>
<evidence type="ECO:0000256" key="1">
    <source>
        <dbReference type="SAM" id="MobiDB-lite"/>
    </source>
</evidence>
<reference evidence="3" key="1">
    <citation type="journal article" date="2019" name="Nat. Commun.">
        <title>Genome-wide association mapping of date palm fruit traits.</title>
        <authorList>
            <person name="Hazzouri K.M."/>
            <person name="Gros-Balthazard M."/>
            <person name="Flowers J.M."/>
            <person name="Copetti D."/>
            <person name="Lemansour A."/>
            <person name="Lebrun M."/>
            <person name="Masmoudi K."/>
            <person name="Ferrand S."/>
            <person name="Dhar M.I."/>
            <person name="Fresquez Z.A."/>
            <person name="Rosas U."/>
            <person name="Zhang J."/>
            <person name="Talag J."/>
            <person name="Lee S."/>
            <person name="Kudrna D."/>
            <person name="Powell R.F."/>
            <person name="Leitch I.J."/>
            <person name="Krueger R.R."/>
            <person name="Wing R.A."/>
            <person name="Amiri K.M.A."/>
            <person name="Purugganan M.D."/>
        </authorList>
    </citation>
    <scope>NUCLEOTIDE SEQUENCE [LARGE SCALE GENOMIC DNA]</scope>
    <source>
        <strain evidence="3">cv. Khalas</strain>
    </source>
</reference>
<dbReference type="InterPro" id="IPR011990">
    <property type="entry name" value="TPR-like_helical_dom_sf"/>
</dbReference>
<organism evidence="3 4">
    <name type="scientific">Phoenix dactylifera</name>
    <name type="common">Date palm</name>
    <dbReference type="NCBI Taxonomy" id="42345"/>
    <lineage>
        <taxon>Eukaryota</taxon>
        <taxon>Viridiplantae</taxon>
        <taxon>Streptophyta</taxon>
        <taxon>Embryophyta</taxon>
        <taxon>Tracheophyta</taxon>
        <taxon>Spermatophyta</taxon>
        <taxon>Magnoliopsida</taxon>
        <taxon>Liliopsida</taxon>
        <taxon>Arecaceae</taxon>
        <taxon>Coryphoideae</taxon>
        <taxon>Phoeniceae</taxon>
        <taxon>Phoenix</taxon>
    </lineage>
</organism>
<evidence type="ECO:0000313" key="4">
    <source>
        <dbReference type="RefSeq" id="XP_008785153.2"/>
    </source>
</evidence>
<feature type="compositionally biased region" description="Low complexity" evidence="1">
    <location>
        <begin position="1"/>
        <end position="26"/>
    </location>
</feature>
<dbReference type="SMART" id="SM00386">
    <property type="entry name" value="HAT"/>
    <property type="match status" value="3"/>
</dbReference>
<sequence length="360" mass="38474">MLLRSSSTPILGSLPPSSPFFSESPTNKSSHHHSLERTSSASSSLPHAIAHHPNPTLHLHFSSLSDSSDRDPSSLGFRRALSEGNLNCLLSGDSHHLPIKAPSSGRRASHVLEPIPSFSIYNSKEEEEEEEEPQEEEEEGGGGLKRSVTVGDTILGEFGSSGENQSVGLDNDSRESGDVDGNAALPLFLARGLGIDRLGSGILNAGSGSGGSGRCTVLTGDGGEQSDMEAYYKRMVDENPGNALFLRNYARFLYQAKGDPQRAEEYYSRAILADPGDGEILSQYAKLVWELHHDEERASSYFEQAVRAAPHDSHVLAAFAEFLWETEDDDGVEGGEGGHSRDYAGASIHHGALASAAASS</sequence>
<gene>
    <name evidence="4" type="primary">LOC103703891</name>
</gene>
<dbReference type="InterPro" id="IPR057352">
    <property type="entry name" value="TPR_TmcB/C"/>
</dbReference>
<reference evidence="4" key="2">
    <citation type="submission" date="2025-08" db="UniProtKB">
        <authorList>
            <consortium name="RefSeq"/>
        </authorList>
    </citation>
    <scope>IDENTIFICATION</scope>
    <source>
        <tissue evidence="4">Young leaves</tissue>
    </source>
</reference>
<evidence type="ECO:0000259" key="2">
    <source>
        <dbReference type="Pfam" id="PF25474"/>
    </source>
</evidence>